<feature type="compositionally biased region" description="Low complexity" evidence="2">
    <location>
        <begin position="7"/>
        <end position="18"/>
    </location>
</feature>
<reference evidence="4 5" key="1">
    <citation type="submission" date="2020-11" db="EMBL/GenBank/DDBJ databases">
        <authorList>
            <person name="Wallbank WR R."/>
            <person name="Pardo Diaz C."/>
            <person name="Kozak K."/>
            <person name="Martin S."/>
            <person name="Jiggins C."/>
            <person name="Moest M."/>
            <person name="Warren A I."/>
            <person name="Generalovic N T."/>
            <person name="Byers J.R.P. K."/>
            <person name="Montejo-Kovacevich G."/>
            <person name="Yen C E."/>
        </authorList>
    </citation>
    <scope>NUCLEOTIDE SEQUENCE [LARGE SCALE GENOMIC DNA]</scope>
</reference>
<dbReference type="PROSITE" id="PS50837">
    <property type="entry name" value="NACHT"/>
    <property type="match status" value="1"/>
</dbReference>
<dbReference type="InterPro" id="IPR007111">
    <property type="entry name" value="NACHT_NTPase"/>
</dbReference>
<accession>A0A7R8UT93</accession>
<feature type="region of interest" description="Disordered" evidence="2">
    <location>
        <begin position="1"/>
        <end position="33"/>
    </location>
</feature>
<proteinExistence type="predicted"/>
<dbReference type="InParanoid" id="A0A7R8UT93"/>
<organism evidence="4 5">
    <name type="scientific">Hermetia illucens</name>
    <name type="common">Black soldier fly</name>
    <dbReference type="NCBI Taxonomy" id="343691"/>
    <lineage>
        <taxon>Eukaryota</taxon>
        <taxon>Metazoa</taxon>
        <taxon>Ecdysozoa</taxon>
        <taxon>Arthropoda</taxon>
        <taxon>Hexapoda</taxon>
        <taxon>Insecta</taxon>
        <taxon>Pterygota</taxon>
        <taxon>Neoptera</taxon>
        <taxon>Endopterygota</taxon>
        <taxon>Diptera</taxon>
        <taxon>Brachycera</taxon>
        <taxon>Stratiomyomorpha</taxon>
        <taxon>Stratiomyidae</taxon>
        <taxon>Hermetiinae</taxon>
        <taxon>Hermetia</taxon>
    </lineage>
</organism>
<gene>
    <name evidence="4" type="ORF">HERILL_LOCUS9404</name>
</gene>
<keyword evidence="5" id="KW-1185">Reference proteome</keyword>
<dbReference type="EMBL" id="LR899012">
    <property type="protein sequence ID" value="CAD7086646.1"/>
    <property type="molecule type" value="Genomic_DNA"/>
</dbReference>
<dbReference type="Gene3D" id="3.40.50.300">
    <property type="entry name" value="P-loop containing nucleotide triphosphate hydrolases"/>
    <property type="match status" value="1"/>
</dbReference>
<evidence type="ECO:0000256" key="1">
    <source>
        <dbReference type="ARBA" id="ARBA00022737"/>
    </source>
</evidence>
<feature type="region of interest" description="Disordered" evidence="2">
    <location>
        <begin position="1720"/>
        <end position="1742"/>
    </location>
</feature>
<feature type="compositionally biased region" description="Basic and acidic residues" evidence="2">
    <location>
        <begin position="1720"/>
        <end position="1738"/>
    </location>
</feature>
<evidence type="ECO:0000313" key="5">
    <source>
        <dbReference type="Proteomes" id="UP000594454"/>
    </source>
</evidence>
<evidence type="ECO:0000313" key="4">
    <source>
        <dbReference type="EMBL" id="CAD7086646.1"/>
    </source>
</evidence>
<sequence length="1778" mass="205609">MSRPTPSKQSKSSESNNEFHPGDFDNKSTPSSGLKLTQHGEDYQLLLLCLCLWRVLKNKISDFLLATELPEAEKFDDVVIKYKLKDKLVLRLLQAKHKEAPRLTNSTDKITLADLLTPNGSKEFSLLKYFRSSVKIQEKHDQNPAPAFLVGGNIQDFILTTNIDIAEDLAEQFFEVDDENSLEDDFLFRVPTKLTKKLKIKESDNELTRQLEALLYTCSDFDELVEKLADCLLFQQRFDGTSWIFKEYYYPLVKHVLEFEEGQKQESKYYAKLSDNFKGANSQCTNEVKDFREALIKEIAFRMSDYKINILSTTGDSAQNSNPQSDTNRKRKPSADDSQLTKELKEFVGHLKIAMYPAKSNPPNKTGLTPALCKDKNLFEKVVDDKKGKLCDDFVKNSKKLSPKAKLLRKMLIDEVVNENMAKKAFDTVSGGRFPTTDGYATRFQPKSNPEIKDIEVFAKEIGNLIDKCADHTIEITDVVGTEQFRKNIIEVAGHVIVKVSSWFEFSGNFIRDHRGRSLAKGLIKFRDTLRKRLGKEKFDTIDRYSLNIKLKGFTSCEEATLHRSLPSKVTEQSINDFYENFRLIVNYPNRKGLRKLIETEVKAKYQNLNSKAFVDSFVQEVYQWMTHRLGTFYTPKKVEELLARLDENLSCYELDGMNQSFYMALPTKYKFECEDLMTLIKDFLQRTHSSVLLLRVENLTLCRVRFMQAFWSLQEKNQDANGKLPFYLHRFGYLFMTTDQLSDESFCEKIGRRNIDKDQWNLRVVECSAGNLPETKKFKSILNLLLESSVSSSVGRKVIFIVKEDMSGKLKSALDSYFTQGRNTNFRFSTFDLKTTFSQLEVSSRDELLKNGRIKLHGRNRQLGEIVNQDTGDLTDETTLANLIADRDDDAGLVCIGSITQQFQDTYDPDYYMMRHIKQVVINIDPCKIPAEAEGGSYYLPKTEEEKGTDLIIVADSRVKFKARLMNSQKYSVPNSIHWVQEVKVPWIGKRWIWRDSIGSISRLSKYRKEEPKVYPFTQREFLEFEKDRKIVILHGVPGAGKSKLLGNFFIMMADSSQPLWKIYINLNLYTDFFNKKRNEVRSRIDKTMSSLECSEFLLELLQSNEDSKLETQFEMNLLRSAFQITGKIQLVLFLDGFDEISPNYKDIVLDFLLSMKDSSGTLRIFITTRPSFRMYLEENLKTFSFEMRNLTENEQDQLLRSLIKKLNVQMEVMEVVSLMKHFCRHSPENMGSSRVYRKKGWARSAQAQDEEVFSAIPLHVVMFAEVCAKSDRERIRNCIKNRDLSRLYEMYLEIKYQLYREEKMRVNPTNVSSMEDSEYAYDGFLKKHKMLALWMLFSRQRIRQFVDSFEEYEKQVLSLLEDIKAGKFKYGIVFGVSGEVPQFTHRTFAEYLVARFFIREIASGGKVKPGFFNFIIDQISNESVSVFRTFCDGMMREIGWNQGHLEDVPPLSIANGLVESYNDDEWGIFSFLAQIFKRCCPLDISARRPDAASYLSLETRTLGDSVEDESCDYIMVRISNDDSWKSLWNHDSSAQTGTWDDAFSRLLDICLSNRKYFLLFGFLLKWRPGSVRRSYQGSSILNVLRTHRGLCWEEKCQSNSDFDVTWYVCTQFEYEVGPSKSFISKFVPNWLVRNEDFSISVLYEEDPSDAGCSNTRFRDSFNGGAPLQVYSEDLEDLEDLPKFVQSEHSNYSKSDSKSGSWPHMYVCSLHTMQCPGEIPRKESPPLTHPKDPDSEKPPWPALNIGSRCGTILCDENSDAQDLRLLYSLDRFSSCDS</sequence>
<evidence type="ECO:0000256" key="2">
    <source>
        <dbReference type="SAM" id="MobiDB-lite"/>
    </source>
</evidence>
<dbReference type="InterPro" id="IPR027417">
    <property type="entry name" value="P-loop_NTPase"/>
</dbReference>
<feature type="domain" description="NACHT" evidence="3">
    <location>
        <begin position="1031"/>
        <end position="1173"/>
    </location>
</feature>
<dbReference type="InterPro" id="IPR056884">
    <property type="entry name" value="NPHP3-like_N"/>
</dbReference>
<dbReference type="Pfam" id="PF24883">
    <property type="entry name" value="NPHP3_N"/>
    <property type="match status" value="1"/>
</dbReference>
<name>A0A7R8UT93_HERIL</name>
<keyword evidence="1" id="KW-0677">Repeat</keyword>
<dbReference type="SUPFAM" id="SSF52540">
    <property type="entry name" value="P-loop containing nucleoside triphosphate hydrolases"/>
    <property type="match status" value="1"/>
</dbReference>
<feature type="region of interest" description="Disordered" evidence="2">
    <location>
        <begin position="314"/>
        <end position="339"/>
    </location>
</feature>
<dbReference type="Proteomes" id="UP000594454">
    <property type="component" value="Chromosome 4"/>
</dbReference>
<protein>
    <recommendedName>
        <fullName evidence="3">NACHT domain-containing protein</fullName>
    </recommendedName>
</protein>
<feature type="compositionally biased region" description="Polar residues" evidence="2">
    <location>
        <begin position="314"/>
        <end position="326"/>
    </location>
</feature>
<dbReference type="OrthoDB" id="8057212at2759"/>
<evidence type="ECO:0000259" key="3">
    <source>
        <dbReference type="PROSITE" id="PS50837"/>
    </source>
</evidence>